<dbReference type="EMBL" id="KE504145">
    <property type="protein sequence ID" value="EPT01009.1"/>
    <property type="molecule type" value="Genomic_DNA"/>
</dbReference>
<dbReference type="CDD" id="cd03028">
    <property type="entry name" value="GRX_PICOT_like"/>
    <property type="match status" value="1"/>
</dbReference>
<dbReference type="InParanoid" id="S8ECN9"/>
<keyword evidence="2" id="KW-0479">Metal-binding</keyword>
<dbReference type="Gene3D" id="3.40.30.10">
    <property type="entry name" value="Glutaredoxin"/>
    <property type="match status" value="1"/>
</dbReference>
<dbReference type="PANTHER" id="PTHR10293:SF16">
    <property type="entry name" value="GLUTAREDOXIN-RELATED PROTEIN 5, MITOCHONDRIAL"/>
    <property type="match status" value="1"/>
</dbReference>
<evidence type="ECO:0000256" key="5">
    <source>
        <dbReference type="ARBA" id="ARBA00023284"/>
    </source>
</evidence>
<evidence type="ECO:0000256" key="2">
    <source>
        <dbReference type="ARBA" id="ARBA00022723"/>
    </source>
</evidence>
<keyword evidence="4" id="KW-0411">Iron-sulfur</keyword>
<proteinExistence type="predicted"/>
<dbReference type="SUPFAM" id="SSF52833">
    <property type="entry name" value="Thioredoxin-like"/>
    <property type="match status" value="1"/>
</dbReference>
<evidence type="ECO:0000259" key="7">
    <source>
        <dbReference type="Pfam" id="PF00462"/>
    </source>
</evidence>
<dbReference type="FunFam" id="3.40.30.10:FF:000005">
    <property type="entry name" value="Glutaredoxin 5"/>
    <property type="match status" value="1"/>
</dbReference>
<name>S8ECN9_FOMSC</name>
<gene>
    <name evidence="8" type="ORF">FOMPIDRAFT_1145839</name>
</gene>
<accession>S8ECN9</accession>
<dbReference type="GO" id="GO:0046872">
    <property type="term" value="F:metal ion binding"/>
    <property type="evidence" value="ECO:0007669"/>
    <property type="project" value="UniProtKB-KW"/>
</dbReference>
<protein>
    <recommendedName>
        <fullName evidence="6">Monothiol glutaredoxin-5, mitochondrial</fullName>
    </recommendedName>
</protein>
<dbReference type="Pfam" id="PF00462">
    <property type="entry name" value="Glutaredoxin"/>
    <property type="match status" value="1"/>
</dbReference>
<dbReference type="GO" id="GO:0051537">
    <property type="term" value="F:2 iron, 2 sulfur cluster binding"/>
    <property type="evidence" value="ECO:0007669"/>
    <property type="project" value="UniProtKB-KW"/>
</dbReference>
<reference evidence="8 9" key="1">
    <citation type="journal article" date="2012" name="Science">
        <title>The Paleozoic origin of enzymatic lignin decomposition reconstructed from 31 fungal genomes.</title>
        <authorList>
            <person name="Floudas D."/>
            <person name="Binder M."/>
            <person name="Riley R."/>
            <person name="Barry K."/>
            <person name="Blanchette R.A."/>
            <person name="Henrissat B."/>
            <person name="Martinez A.T."/>
            <person name="Otillar R."/>
            <person name="Spatafora J.W."/>
            <person name="Yadav J.S."/>
            <person name="Aerts A."/>
            <person name="Benoit I."/>
            <person name="Boyd A."/>
            <person name="Carlson A."/>
            <person name="Copeland A."/>
            <person name="Coutinho P.M."/>
            <person name="de Vries R.P."/>
            <person name="Ferreira P."/>
            <person name="Findley K."/>
            <person name="Foster B."/>
            <person name="Gaskell J."/>
            <person name="Glotzer D."/>
            <person name="Gorecki P."/>
            <person name="Heitman J."/>
            <person name="Hesse C."/>
            <person name="Hori C."/>
            <person name="Igarashi K."/>
            <person name="Jurgens J.A."/>
            <person name="Kallen N."/>
            <person name="Kersten P."/>
            <person name="Kohler A."/>
            <person name="Kuees U."/>
            <person name="Kumar T.K.A."/>
            <person name="Kuo A."/>
            <person name="LaButti K."/>
            <person name="Larrondo L.F."/>
            <person name="Lindquist E."/>
            <person name="Ling A."/>
            <person name="Lombard V."/>
            <person name="Lucas S."/>
            <person name="Lundell T."/>
            <person name="Martin R."/>
            <person name="McLaughlin D.J."/>
            <person name="Morgenstern I."/>
            <person name="Morin E."/>
            <person name="Murat C."/>
            <person name="Nagy L.G."/>
            <person name="Nolan M."/>
            <person name="Ohm R.A."/>
            <person name="Patyshakuliyeva A."/>
            <person name="Rokas A."/>
            <person name="Ruiz-Duenas F.J."/>
            <person name="Sabat G."/>
            <person name="Salamov A."/>
            <person name="Samejima M."/>
            <person name="Schmutz J."/>
            <person name="Slot J.C."/>
            <person name="St John F."/>
            <person name="Stenlid J."/>
            <person name="Sun H."/>
            <person name="Sun S."/>
            <person name="Syed K."/>
            <person name="Tsang A."/>
            <person name="Wiebenga A."/>
            <person name="Young D."/>
            <person name="Pisabarro A."/>
            <person name="Eastwood D.C."/>
            <person name="Martin F."/>
            <person name="Cullen D."/>
            <person name="Grigoriev I.V."/>
            <person name="Hibbett D.S."/>
        </authorList>
    </citation>
    <scope>NUCLEOTIDE SEQUENCE</scope>
    <source>
        <strain evidence="9">FP-58527</strain>
    </source>
</reference>
<evidence type="ECO:0000313" key="8">
    <source>
        <dbReference type="EMBL" id="EPT01009.1"/>
    </source>
</evidence>
<sequence>MSLNMLRSSLRSSLSSSLRTSAAAPAFSSSRLALARRFISDDARAKIQSAVKSTPVVLFMKGTPDQPQCGFSRAAIQVLGLHGVPPEKLKTFNVLEDQELRTGIKEFSDWPTIPQLYVDGEFVGGCDILLSMHQSGELEDLLEKKGVLPPLPEEAQTASSSS</sequence>
<dbReference type="InterPro" id="IPR033658">
    <property type="entry name" value="GRX_PICOT-like"/>
</dbReference>
<dbReference type="PANTHER" id="PTHR10293">
    <property type="entry name" value="GLUTAREDOXIN FAMILY MEMBER"/>
    <property type="match status" value="1"/>
</dbReference>
<dbReference type="eggNOG" id="KOG0911">
    <property type="taxonomic scope" value="Eukaryota"/>
</dbReference>
<dbReference type="PROSITE" id="PS51354">
    <property type="entry name" value="GLUTAREDOXIN_2"/>
    <property type="match status" value="1"/>
</dbReference>
<dbReference type="InterPro" id="IPR004480">
    <property type="entry name" value="Monothiol_GRX-rel"/>
</dbReference>
<dbReference type="GO" id="GO:0044571">
    <property type="term" value="P:[2Fe-2S] cluster assembly"/>
    <property type="evidence" value="ECO:0007669"/>
    <property type="project" value="UniProtKB-ARBA"/>
</dbReference>
<keyword evidence="5" id="KW-0676">Redox-active center</keyword>
<dbReference type="OrthoDB" id="415696at2759"/>
<organism evidence="8 9">
    <name type="scientific">Fomitopsis schrenkii</name>
    <name type="common">Brown rot fungus</name>
    <dbReference type="NCBI Taxonomy" id="2126942"/>
    <lineage>
        <taxon>Eukaryota</taxon>
        <taxon>Fungi</taxon>
        <taxon>Dikarya</taxon>
        <taxon>Basidiomycota</taxon>
        <taxon>Agaricomycotina</taxon>
        <taxon>Agaricomycetes</taxon>
        <taxon>Polyporales</taxon>
        <taxon>Fomitopsis</taxon>
    </lineage>
</organism>
<dbReference type="FunCoup" id="S8ECN9">
    <property type="interactions" value="287"/>
</dbReference>
<dbReference type="GO" id="GO:0015036">
    <property type="term" value="F:disulfide oxidoreductase activity"/>
    <property type="evidence" value="ECO:0007669"/>
    <property type="project" value="UniProtKB-ARBA"/>
</dbReference>
<dbReference type="STRING" id="743788.S8ECN9"/>
<dbReference type="NCBIfam" id="TIGR00365">
    <property type="entry name" value="Grx4 family monothiol glutaredoxin"/>
    <property type="match status" value="1"/>
</dbReference>
<evidence type="ECO:0000313" key="9">
    <source>
        <dbReference type="Proteomes" id="UP000015241"/>
    </source>
</evidence>
<dbReference type="Proteomes" id="UP000015241">
    <property type="component" value="Unassembled WGS sequence"/>
</dbReference>
<evidence type="ECO:0000256" key="4">
    <source>
        <dbReference type="ARBA" id="ARBA00023014"/>
    </source>
</evidence>
<keyword evidence="1" id="KW-0001">2Fe-2S</keyword>
<dbReference type="InterPro" id="IPR036249">
    <property type="entry name" value="Thioredoxin-like_sf"/>
</dbReference>
<feature type="domain" description="Glutaredoxin" evidence="7">
    <location>
        <begin position="56"/>
        <end position="123"/>
    </location>
</feature>
<dbReference type="InterPro" id="IPR002109">
    <property type="entry name" value="Glutaredoxin"/>
</dbReference>
<evidence type="ECO:0000256" key="1">
    <source>
        <dbReference type="ARBA" id="ARBA00022714"/>
    </source>
</evidence>
<keyword evidence="9" id="KW-1185">Reference proteome</keyword>
<evidence type="ECO:0000256" key="6">
    <source>
        <dbReference type="ARBA" id="ARBA00067618"/>
    </source>
</evidence>
<dbReference type="HOGENOM" id="CLU_026126_2_0_1"/>
<dbReference type="AlphaFoldDB" id="S8ECN9"/>
<dbReference type="GO" id="GO:0005759">
    <property type="term" value="C:mitochondrial matrix"/>
    <property type="evidence" value="ECO:0007669"/>
    <property type="project" value="TreeGrafter"/>
</dbReference>
<evidence type="ECO:0000256" key="3">
    <source>
        <dbReference type="ARBA" id="ARBA00023004"/>
    </source>
</evidence>
<keyword evidence="3" id="KW-0408">Iron</keyword>